<dbReference type="Pfam" id="PF00440">
    <property type="entry name" value="TetR_N"/>
    <property type="match status" value="1"/>
</dbReference>
<dbReference type="PANTHER" id="PTHR47506">
    <property type="entry name" value="TRANSCRIPTIONAL REGULATORY PROTEIN"/>
    <property type="match status" value="1"/>
</dbReference>
<dbReference type="GO" id="GO:0003677">
    <property type="term" value="F:DNA binding"/>
    <property type="evidence" value="ECO:0007669"/>
    <property type="project" value="UniProtKB-KW"/>
</dbReference>
<dbReference type="OrthoDB" id="3827407at2"/>
<dbReference type="Gene3D" id="1.10.357.10">
    <property type="entry name" value="Tetracycline Repressor, domain 2"/>
    <property type="match status" value="1"/>
</dbReference>
<proteinExistence type="predicted"/>
<keyword evidence="3" id="KW-0804">Transcription</keyword>
<gene>
    <name evidence="6" type="ORF">SNOD_12030</name>
</gene>
<dbReference type="Pfam" id="PF16925">
    <property type="entry name" value="TetR_C_13"/>
    <property type="match status" value="1"/>
</dbReference>
<feature type="domain" description="HTH tetR-type" evidence="4">
    <location>
        <begin position="14"/>
        <end position="61"/>
    </location>
</feature>
<keyword evidence="7" id="KW-1185">Reference proteome</keyword>
<feature type="domain" description="Tetracyclin repressor-like C-terminal" evidence="5">
    <location>
        <begin position="95"/>
        <end position="185"/>
    </location>
</feature>
<dbReference type="PANTHER" id="PTHR47506:SF1">
    <property type="entry name" value="HTH-TYPE TRANSCRIPTIONAL REGULATOR YJDC"/>
    <property type="match status" value="1"/>
</dbReference>
<evidence type="ECO:0000259" key="4">
    <source>
        <dbReference type="Pfam" id="PF00440"/>
    </source>
</evidence>
<sequence>MALTTKGMATRQRILEGAAAYLRSNDAGNATLDEIREVTRTSKGQLFHYFPGGKEELLLEVARHEAGRVLEDQQPHLGALDSWAAWDRWRRALIARYKAQGPNCPLASLMNHVGHVPGAAEVTTTLLGQWQDYVERGIVVMQTKGAVSATIDARRTAGAFIAGIQGGVTVLRTTGRTDHLEAVLKILISYLRGSVAQEVSP</sequence>
<dbReference type="STRING" id="40318.SNOD_12030"/>
<protein>
    <submittedName>
        <fullName evidence="6">TetR family transcriptional regulator</fullName>
    </submittedName>
</protein>
<dbReference type="HOGENOM" id="CLU_069356_28_1_11"/>
<evidence type="ECO:0000256" key="2">
    <source>
        <dbReference type="ARBA" id="ARBA00023125"/>
    </source>
</evidence>
<dbReference type="InterPro" id="IPR009057">
    <property type="entry name" value="Homeodomain-like_sf"/>
</dbReference>
<dbReference type="EMBL" id="CP009313">
    <property type="protein sequence ID" value="AJE40703.1"/>
    <property type="molecule type" value="Genomic_DNA"/>
</dbReference>
<evidence type="ECO:0000313" key="6">
    <source>
        <dbReference type="EMBL" id="AJE40703.1"/>
    </source>
</evidence>
<evidence type="ECO:0000313" key="7">
    <source>
        <dbReference type="Proteomes" id="UP000031526"/>
    </source>
</evidence>
<dbReference type="AlphaFoldDB" id="A0A0B5DAT6"/>
<evidence type="ECO:0000256" key="1">
    <source>
        <dbReference type="ARBA" id="ARBA00023015"/>
    </source>
</evidence>
<dbReference type="InterPro" id="IPR011075">
    <property type="entry name" value="TetR_C"/>
</dbReference>
<keyword evidence="1" id="KW-0805">Transcription regulation</keyword>
<reference evidence="6 7" key="2">
    <citation type="journal article" date="2016" name="Appl. Microbiol. Biotechnol.">
        <title>Exploiting the genome sequence of Streptomyces nodosus for enhanced antibiotic production.</title>
        <authorList>
            <person name="Sweeney P."/>
            <person name="Murphy C.D."/>
            <person name="Caffrey P."/>
        </authorList>
    </citation>
    <scope>NUCLEOTIDE SEQUENCE [LARGE SCALE GENOMIC DNA]</scope>
    <source>
        <strain evidence="6 7">ATCC 14899</strain>
    </source>
</reference>
<keyword evidence="2" id="KW-0238">DNA-binding</keyword>
<dbReference type="InterPro" id="IPR036271">
    <property type="entry name" value="Tet_transcr_reg_TetR-rel_C_sf"/>
</dbReference>
<accession>A0A0B5DAT6</accession>
<dbReference type="Proteomes" id="UP000031526">
    <property type="component" value="Chromosome"/>
</dbReference>
<name>A0A0B5DAT6_9ACTN</name>
<reference evidence="7" key="1">
    <citation type="submission" date="2014-09" db="EMBL/GenBank/DDBJ databases">
        <title>Sequence of the Streptomyces nodosus genome.</title>
        <authorList>
            <person name="Sweeney P."/>
            <person name="Stephens N."/>
            <person name="Murphy C."/>
            <person name="Caffrey P."/>
        </authorList>
    </citation>
    <scope>NUCLEOTIDE SEQUENCE [LARGE SCALE GENOMIC DNA]</scope>
    <source>
        <strain evidence="7">ATCC 14899</strain>
    </source>
</reference>
<evidence type="ECO:0000259" key="5">
    <source>
        <dbReference type="Pfam" id="PF16925"/>
    </source>
</evidence>
<dbReference type="InterPro" id="IPR001647">
    <property type="entry name" value="HTH_TetR"/>
</dbReference>
<dbReference type="RefSeq" id="WP_043440241.1">
    <property type="nucleotide sequence ID" value="NZ_CP009313.1"/>
</dbReference>
<dbReference type="SUPFAM" id="SSF48498">
    <property type="entry name" value="Tetracyclin repressor-like, C-terminal domain"/>
    <property type="match status" value="1"/>
</dbReference>
<evidence type="ECO:0000256" key="3">
    <source>
        <dbReference type="ARBA" id="ARBA00023163"/>
    </source>
</evidence>
<organism evidence="6 7">
    <name type="scientific">Streptomyces nodosus</name>
    <dbReference type="NCBI Taxonomy" id="40318"/>
    <lineage>
        <taxon>Bacteria</taxon>
        <taxon>Bacillati</taxon>
        <taxon>Actinomycetota</taxon>
        <taxon>Actinomycetes</taxon>
        <taxon>Kitasatosporales</taxon>
        <taxon>Streptomycetaceae</taxon>
        <taxon>Streptomyces</taxon>
    </lineage>
</organism>
<dbReference type="SUPFAM" id="SSF46689">
    <property type="entry name" value="Homeodomain-like"/>
    <property type="match status" value="1"/>
</dbReference>